<dbReference type="InterPro" id="IPR011050">
    <property type="entry name" value="Pectin_lyase_fold/virulence"/>
</dbReference>
<dbReference type="AlphaFoldDB" id="A0A1G7LMC8"/>
<accession>A0A1G7LMC8</accession>
<name>A0A1G7LMC8_9RHOB</name>
<dbReference type="Proteomes" id="UP000198994">
    <property type="component" value="Unassembled WGS sequence"/>
</dbReference>
<sequence>MSEPIFSLSLPENDPTKQALERAMQSVIDAFYEELGGIVTGLLPVGTFDPGNGRFPAEAIHGTYYFVSAPGILDGQTFAVGDWLVPLHDDASTSRFAGHWTRGDYSKVVRTVYDSPAHLQTSQEMPRGVNAAWQTKDGFSYIEADPHAEDHHLVTSSGVKLKLADIRVIDVRAFNPPTDGVTDASRALQAALDTWKAEITGDVPDARHCILRVVGRYTVSKQLLVQFDDVQTGKGVIDMTGGQITSALEGGSLFRVRTNATTRNLHLRNFYLRRGGSGVDVLLEMDGGHQANGSLARWNIENPTLVGSKVPLWFRNNCFEGVVINPNIVATSQKKGCAGIRLDDNFDAPTPHGINFRSMRGKVSSISIYGGTIKNGWNNLRVNDPIDVRAFGTTFLNSGGAMFHNASNVSGGLFACHFENAWDSYEGNKTVRPVIRMDSNLTVENCDYRQSVGKATCLVQTFVSMNVNAQLGPNRILTPDVDHLYVTNRIDNGARIYLPAAARGKIGYADSTIGPRLVCLPQPSFWNAPPLPIGDTSLEIDLMRGNIWFATATGTLTISTARNAHPGDELTLIIEQDGRGGRELVWSPAFRPATAPGTSPNTRTSWKFIYDGATWIESGSSRTS</sequence>
<proteinExistence type="predicted"/>
<dbReference type="EMBL" id="FNAV01000025">
    <property type="protein sequence ID" value="SDF50561.1"/>
    <property type="molecule type" value="Genomic_DNA"/>
</dbReference>
<gene>
    <name evidence="1" type="ORF">SAMN04488105_12516</name>
</gene>
<keyword evidence="2" id="KW-1185">Reference proteome</keyword>
<dbReference type="SUPFAM" id="SSF51126">
    <property type="entry name" value="Pectin lyase-like"/>
    <property type="match status" value="1"/>
</dbReference>
<dbReference type="InterPro" id="IPR012334">
    <property type="entry name" value="Pectin_lyas_fold"/>
</dbReference>
<evidence type="ECO:0000313" key="2">
    <source>
        <dbReference type="Proteomes" id="UP000198994"/>
    </source>
</evidence>
<evidence type="ECO:0000313" key="1">
    <source>
        <dbReference type="EMBL" id="SDF50561.1"/>
    </source>
</evidence>
<protein>
    <recommendedName>
        <fullName evidence="3">Pectate lyase superfamily protein</fullName>
    </recommendedName>
</protein>
<evidence type="ECO:0008006" key="3">
    <source>
        <dbReference type="Google" id="ProtNLM"/>
    </source>
</evidence>
<dbReference type="Gene3D" id="2.160.20.10">
    <property type="entry name" value="Single-stranded right-handed beta-helix, Pectin lyase-like"/>
    <property type="match status" value="1"/>
</dbReference>
<dbReference type="RefSeq" id="WP_089963742.1">
    <property type="nucleotide sequence ID" value="NZ_FNAV01000025.1"/>
</dbReference>
<dbReference type="OrthoDB" id="7779284at2"/>
<organism evidence="1 2">
    <name type="scientific">Salipiger thiooxidans</name>
    <dbReference type="NCBI Taxonomy" id="282683"/>
    <lineage>
        <taxon>Bacteria</taxon>
        <taxon>Pseudomonadati</taxon>
        <taxon>Pseudomonadota</taxon>
        <taxon>Alphaproteobacteria</taxon>
        <taxon>Rhodobacterales</taxon>
        <taxon>Roseobacteraceae</taxon>
        <taxon>Salipiger</taxon>
    </lineage>
</organism>
<reference evidence="2" key="1">
    <citation type="submission" date="2016-10" db="EMBL/GenBank/DDBJ databases">
        <authorList>
            <person name="Varghese N."/>
            <person name="Submissions S."/>
        </authorList>
    </citation>
    <scope>NUCLEOTIDE SEQUENCE [LARGE SCALE GENOMIC DNA]</scope>
    <source>
        <strain evidence="2">DSM 10146</strain>
    </source>
</reference>